<evidence type="ECO:0000256" key="7">
    <source>
        <dbReference type="SAM" id="Phobius"/>
    </source>
</evidence>
<dbReference type="AlphaFoldDB" id="A0AAE9SVA8"/>
<evidence type="ECO:0000256" key="5">
    <source>
        <dbReference type="ARBA" id="ARBA00023136"/>
    </source>
</evidence>
<keyword evidence="3 7" id="KW-0812">Transmembrane</keyword>
<feature type="transmembrane region" description="Helical" evidence="7">
    <location>
        <begin position="179"/>
        <end position="198"/>
    </location>
</feature>
<feature type="transmembrane region" description="Helical" evidence="7">
    <location>
        <begin position="91"/>
        <end position="112"/>
    </location>
</feature>
<comment type="subcellular location">
    <subcellularLocation>
        <location evidence="1">Cell membrane</location>
        <topology evidence="1">Multi-pass membrane protein</topology>
    </subcellularLocation>
</comment>
<keyword evidence="2" id="KW-1003">Cell membrane</keyword>
<feature type="transmembrane region" description="Helical" evidence="7">
    <location>
        <begin position="145"/>
        <end position="167"/>
    </location>
</feature>
<dbReference type="InterPro" id="IPR050189">
    <property type="entry name" value="MFS_Efflux_Transporters"/>
</dbReference>
<feature type="domain" description="Major facilitator superfamily (MFS) profile" evidence="8">
    <location>
        <begin position="53"/>
        <end position="443"/>
    </location>
</feature>
<feature type="transmembrane region" description="Helical" evidence="7">
    <location>
        <begin position="210"/>
        <end position="231"/>
    </location>
</feature>
<feature type="transmembrane region" description="Helical" evidence="7">
    <location>
        <begin position="252"/>
        <end position="269"/>
    </location>
</feature>
<name>A0AAE9SVA8_9BRAD</name>
<dbReference type="GO" id="GO:0005886">
    <property type="term" value="C:plasma membrane"/>
    <property type="evidence" value="ECO:0007669"/>
    <property type="project" value="UniProtKB-SubCell"/>
</dbReference>
<keyword evidence="4 7" id="KW-1133">Transmembrane helix</keyword>
<dbReference type="PANTHER" id="PTHR43124:SF3">
    <property type="entry name" value="CHLORAMPHENICOL EFFLUX PUMP RV0191"/>
    <property type="match status" value="1"/>
</dbReference>
<dbReference type="Proteomes" id="UP001058872">
    <property type="component" value="Chromosome"/>
</dbReference>
<feature type="transmembrane region" description="Helical" evidence="7">
    <location>
        <begin position="417"/>
        <end position="438"/>
    </location>
</feature>
<dbReference type="SUPFAM" id="SSF103473">
    <property type="entry name" value="MFS general substrate transporter"/>
    <property type="match status" value="1"/>
</dbReference>
<evidence type="ECO:0000256" key="2">
    <source>
        <dbReference type="ARBA" id="ARBA00022475"/>
    </source>
</evidence>
<feature type="transmembrane region" description="Helical" evidence="7">
    <location>
        <begin position="381"/>
        <end position="405"/>
    </location>
</feature>
<evidence type="ECO:0000256" key="4">
    <source>
        <dbReference type="ARBA" id="ARBA00022989"/>
    </source>
</evidence>
<dbReference type="InterPro" id="IPR036259">
    <property type="entry name" value="MFS_trans_sf"/>
</dbReference>
<evidence type="ECO:0000256" key="1">
    <source>
        <dbReference type="ARBA" id="ARBA00004651"/>
    </source>
</evidence>
<gene>
    <name evidence="9" type="ORF">DCM83_17020</name>
</gene>
<feature type="transmembrane region" description="Helical" evidence="7">
    <location>
        <begin position="289"/>
        <end position="310"/>
    </location>
</feature>
<keyword evidence="5 7" id="KW-0472">Membrane</keyword>
<evidence type="ECO:0000256" key="3">
    <source>
        <dbReference type="ARBA" id="ARBA00022692"/>
    </source>
</evidence>
<evidence type="ECO:0000313" key="10">
    <source>
        <dbReference type="Proteomes" id="UP001058872"/>
    </source>
</evidence>
<dbReference type="GO" id="GO:0022857">
    <property type="term" value="F:transmembrane transporter activity"/>
    <property type="evidence" value="ECO:0007669"/>
    <property type="project" value="InterPro"/>
</dbReference>
<organism evidence="9 10">
    <name type="scientific">Bradyrhizobium betae</name>
    <dbReference type="NCBI Taxonomy" id="244734"/>
    <lineage>
        <taxon>Bacteria</taxon>
        <taxon>Pseudomonadati</taxon>
        <taxon>Pseudomonadota</taxon>
        <taxon>Alphaproteobacteria</taxon>
        <taxon>Hyphomicrobiales</taxon>
        <taxon>Nitrobacteraceae</taxon>
        <taxon>Bradyrhizobium</taxon>
    </lineage>
</organism>
<dbReference type="InterPro" id="IPR020846">
    <property type="entry name" value="MFS_dom"/>
</dbReference>
<protein>
    <submittedName>
        <fullName evidence="9">MFS transporter</fullName>
    </submittedName>
</protein>
<feature type="region of interest" description="Disordered" evidence="6">
    <location>
        <begin position="1"/>
        <end position="40"/>
    </location>
</feature>
<dbReference type="Gene3D" id="1.20.1250.20">
    <property type="entry name" value="MFS general substrate transporter like domains"/>
    <property type="match status" value="1"/>
</dbReference>
<accession>A0AAE9SVA8</accession>
<dbReference type="InterPro" id="IPR011701">
    <property type="entry name" value="MFS"/>
</dbReference>
<evidence type="ECO:0000259" key="8">
    <source>
        <dbReference type="PROSITE" id="PS50850"/>
    </source>
</evidence>
<feature type="transmembrane region" description="Helical" evidence="7">
    <location>
        <begin position="119"/>
        <end position="139"/>
    </location>
</feature>
<sequence>MRDAVAVRQRRRAQPAAPPTKTPRRQAAPAVAVHDADPTRREESIRSLSGGPLIAAMCVGQLGNLLPHVTLSANLAQHLMPAWGLSAADGGLMASGYAFGYMLAVPVLTTLTDRIDARIVLLCGSIVSGLATIAFGIFAEGFWSGTIIWSLAGLGFAGAYMPGLKALTDRLPAGDTSRAVTLYTSSFSVGVGLSFLVAQLLADRWGWRSAFYVTGVGPIAMVIACLLIEGRRPAPKSGRLLNFAPVLANREALGYILGYGAHCFELYGIRTWLVGFWTFVVAHQGEPSWMTPVLMSFCFAVISMPASILGNEAALKFGRHRAITVVMIASACVALVIGFNASAPAWVLALLLMIYGVTVPADSGALTAGMSAAAVSEHRGATLALHSTVGFGLSALGAWGTGVALDVAGGPQSASGWLLMFIVLAAGIALGPVALLWARRKPG</sequence>
<reference evidence="9" key="1">
    <citation type="submission" date="2018-04" db="EMBL/GenBank/DDBJ databases">
        <title>Genomes of Endosymbiotic and Endophytic Bradyrhizobium Publication status.</title>
        <authorList>
            <person name="Guha S."/>
            <person name="Jorrin B."/>
            <person name="Sarkar M."/>
            <person name="Poole P.S."/>
            <person name="DasGupta M."/>
        </authorList>
    </citation>
    <scope>NUCLEOTIDE SEQUENCE</scope>
    <source>
        <strain evidence="9">WBOS16</strain>
    </source>
</reference>
<dbReference type="EMBL" id="CP028989">
    <property type="protein sequence ID" value="UUO66736.1"/>
    <property type="molecule type" value="Genomic_DNA"/>
</dbReference>
<proteinExistence type="predicted"/>
<dbReference type="PROSITE" id="PS50850">
    <property type="entry name" value="MFS"/>
    <property type="match status" value="1"/>
</dbReference>
<dbReference type="Pfam" id="PF07690">
    <property type="entry name" value="MFS_1"/>
    <property type="match status" value="1"/>
</dbReference>
<evidence type="ECO:0000313" key="9">
    <source>
        <dbReference type="EMBL" id="UUO66736.1"/>
    </source>
</evidence>
<feature type="transmembrane region" description="Helical" evidence="7">
    <location>
        <begin position="322"/>
        <end position="339"/>
    </location>
</feature>
<evidence type="ECO:0000256" key="6">
    <source>
        <dbReference type="SAM" id="MobiDB-lite"/>
    </source>
</evidence>
<feature type="transmembrane region" description="Helical" evidence="7">
    <location>
        <begin position="50"/>
        <end position="71"/>
    </location>
</feature>
<dbReference type="CDD" id="cd06174">
    <property type="entry name" value="MFS"/>
    <property type="match status" value="1"/>
</dbReference>
<dbReference type="PANTHER" id="PTHR43124">
    <property type="entry name" value="PURINE EFFLUX PUMP PBUE"/>
    <property type="match status" value="1"/>
</dbReference>
<feature type="transmembrane region" description="Helical" evidence="7">
    <location>
        <begin position="345"/>
        <end position="369"/>
    </location>
</feature>